<evidence type="ECO:0000313" key="5">
    <source>
        <dbReference type="Proteomes" id="UP000827721"/>
    </source>
</evidence>
<dbReference type="Pfam" id="PF05180">
    <property type="entry name" value="zf-DNL"/>
    <property type="match status" value="1"/>
</dbReference>
<dbReference type="PANTHER" id="PTHR20922">
    <property type="entry name" value="DNL-TYPE ZINC FINGER PROTEIN"/>
    <property type="match status" value="1"/>
</dbReference>
<reference evidence="4 5" key="1">
    <citation type="submission" date="2021-02" db="EMBL/GenBank/DDBJ databases">
        <title>Plant Genome Project.</title>
        <authorList>
            <person name="Zhang R.-G."/>
        </authorList>
    </citation>
    <scope>NUCLEOTIDE SEQUENCE [LARGE SCALE GENOMIC DNA]</scope>
    <source>
        <tissue evidence="4">Leaves</tissue>
    </source>
</reference>
<feature type="region of interest" description="Disordered" evidence="2">
    <location>
        <begin position="15"/>
        <end position="37"/>
    </location>
</feature>
<evidence type="ECO:0000256" key="2">
    <source>
        <dbReference type="SAM" id="MobiDB-lite"/>
    </source>
</evidence>
<evidence type="ECO:0000259" key="3">
    <source>
        <dbReference type="PROSITE" id="PS51501"/>
    </source>
</evidence>
<dbReference type="PROSITE" id="PS51501">
    <property type="entry name" value="ZF_DNL"/>
    <property type="match status" value="1"/>
</dbReference>
<evidence type="ECO:0000256" key="1">
    <source>
        <dbReference type="PROSITE-ProRule" id="PRU00834"/>
    </source>
</evidence>
<proteinExistence type="predicted"/>
<sequence length="332" mass="33416">MAATTTAASFVRLTSSTSAPTPKPFRSNSFKPISIPNETNPTRLTIFTSKAPAPKPAYRVLAVSDSDPEPEFNHSNKVATFEIKLPRRSLLVQFTCNDCGERTQRLINRLAYERGLVYVQCAGCLKHHKLVDNLGLVIEYDLREEISLESNIDQPVIASRMPIANPVLAHTPDLRPWCCAFAPFCGAGGLLTVGAGAGTGVTFAGAGAGGAWAGAGDTCGGGKAGGGGNTGGCDGVETGGLCGGVVALTGDCVGAVGVVDGGGVVEGGGEVVGGGVAVGGGVVVDGGGAAVDGGVVVGKVVGEAAGVCALVMVIGKLRESRKIRGNIEAMFC</sequence>
<protein>
    <recommendedName>
        <fullName evidence="3">DNL-type domain-containing protein</fullName>
    </recommendedName>
</protein>
<comment type="caution">
    <text evidence="4">The sequence shown here is derived from an EMBL/GenBank/DDBJ whole genome shotgun (WGS) entry which is preliminary data.</text>
</comment>
<keyword evidence="1" id="KW-0863">Zinc-finger</keyword>
<organism evidence="4 5">
    <name type="scientific">Xanthoceras sorbifolium</name>
    <dbReference type="NCBI Taxonomy" id="99658"/>
    <lineage>
        <taxon>Eukaryota</taxon>
        <taxon>Viridiplantae</taxon>
        <taxon>Streptophyta</taxon>
        <taxon>Embryophyta</taxon>
        <taxon>Tracheophyta</taxon>
        <taxon>Spermatophyta</taxon>
        <taxon>Magnoliopsida</taxon>
        <taxon>eudicotyledons</taxon>
        <taxon>Gunneridae</taxon>
        <taxon>Pentapetalae</taxon>
        <taxon>rosids</taxon>
        <taxon>malvids</taxon>
        <taxon>Sapindales</taxon>
        <taxon>Sapindaceae</taxon>
        <taxon>Xanthoceroideae</taxon>
        <taxon>Xanthoceras</taxon>
    </lineage>
</organism>
<dbReference type="PANTHER" id="PTHR20922:SF19">
    <property type="entry name" value="F24J5.3"/>
    <property type="match status" value="1"/>
</dbReference>
<keyword evidence="5" id="KW-1185">Reference proteome</keyword>
<accession>A0ABQ8I0D3</accession>
<keyword evidence="1" id="KW-0862">Zinc</keyword>
<name>A0ABQ8I0D3_9ROSI</name>
<dbReference type="InterPro" id="IPR007853">
    <property type="entry name" value="Znf_DNL-typ"/>
</dbReference>
<dbReference type="InterPro" id="IPR024158">
    <property type="entry name" value="Mt_import_TIM15"/>
</dbReference>
<dbReference type="EMBL" id="JAFEMO010000005">
    <property type="protein sequence ID" value="KAH7569904.1"/>
    <property type="molecule type" value="Genomic_DNA"/>
</dbReference>
<dbReference type="Proteomes" id="UP000827721">
    <property type="component" value="Unassembled WGS sequence"/>
</dbReference>
<gene>
    <name evidence="4" type="ORF">JRO89_XS05G0016300</name>
</gene>
<evidence type="ECO:0000313" key="4">
    <source>
        <dbReference type="EMBL" id="KAH7569904.1"/>
    </source>
</evidence>
<feature type="domain" description="DNL-type" evidence="3">
    <location>
        <begin position="85"/>
        <end position="165"/>
    </location>
</feature>
<keyword evidence="1" id="KW-0479">Metal-binding</keyword>